<dbReference type="InterPro" id="IPR051218">
    <property type="entry name" value="Sec_MonoDiacylglyc_Lipase"/>
</dbReference>
<dbReference type="PANTHER" id="PTHR45856:SF11">
    <property type="entry name" value="FUNGAL LIPASE-LIKE DOMAIN-CONTAINING PROTEIN"/>
    <property type="match status" value="1"/>
</dbReference>
<dbReference type="CDD" id="cd00882">
    <property type="entry name" value="Ras_like_GTPase"/>
    <property type="match status" value="1"/>
</dbReference>
<keyword evidence="4" id="KW-1185">Reference proteome</keyword>
<evidence type="ECO:0000313" key="4">
    <source>
        <dbReference type="Proteomes" id="UP001497512"/>
    </source>
</evidence>
<evidence type="ECO:0000313" key="3">
    <source>
        <dbReference type="EMBL" id="CAK9234128.1"/>
    </source>
</evidence>
<reference evidence="3" key="1">
    <citation type="submission" date="2024-02" db="EMBL/GenBank/DDBJ databases">
        <authorList>
            <consortium name="ELIXIR-Norway"/>
            <consortium name="Elixir Norway"/>
        </authorList>
    </citation>
    <scope>NUCLEOTIDE SEQUENCE</scope>
</reference>
<dbReference type="Gene3D" id="3.40.50.1820">
    <property type="entry name" value="alpha/beta hydrolase"/>
    <property type="match status" value="1"/>
</dbReference>
<feature type="domain" description="Fungal lipase-type" evidence="2">
    <location>
        <begin position="144"/>
        <end position="279"/>
    </location>
</feature>
<protein>
    <recommendedName>
        <fullName evidence="2">Fungal lipase-type domain-containing protein</fullName>
    </recommendedName>
</protein>
<dbReference type="InterPro" id="IPR002921">
    <property type="entry name" value="Fungal_lipase-type"/>
</dbReference>
<dbReference type="PANTHER" id="PTHR45856">
    <property type="entry name" value="ALPHA/BETA-HYDROLASES SUPERFAMILY PROTEIN"/>
    <property type="match status" value="1"/>
</dbReference>
<accession>A0ABP0UZU5</accession>
<keyword evidence="1" id="KW-0812">Transmembrane</keyword>
<dbReference type="Gene3D" id="3.40.50.300">
    <property type="entry name" value="P-loop containing nucleotide triphosphate hydrolases"/>
    <property type="match status" value="1"/>
</dbReference>
<feature type="transmembrane region" description="Helical" evidence="1">
    <location>
        <begin position="657"/>
        <end position="681"/>
    </location>
</feature>
<dbReference type="Proteomes" id="UP001497512">
    <property type="component" value="Chromosome 8"/>
</dbReference>
<keyword evidence="1" id="KW-0472">Membrane</keyword>
<dbReference type="SUPFAM" id="SSF52540">
    <property type="entry name" value="P-loop containing nucleoside triphosphate hydrolases"/>
    <property type="match status" value="1"/>
</dbReference>
<dbReference type="Pfam" id="PF01764">
    <property type="entry name" value="Lipase_3"/>
    <property type="match status" value="1"/>
</dbReference>
<gene>
    <name evidence="3" type="ORF">CSSPTR1EN2_LOCUS22041</name>
</gene>
<keyword evidence="1" id="KW-1133">Transmembrane helix</keyword>
<dbReference type="SUPFAM" id="SSF53474">
    <property type="entry name" value="alpha/beta-Hydrolases"/>
    <property type="match status" value="1"/>
</dbReference>
<evidence type="ECO:0000259" key="2">
    <source>
        <dbReference type="Pfam" id="PF01764"/>
    </source>
</evidence>
<evidence type="ECO:0000256" key="1">
    <source>
        <dbReference type="SAM" id="Phobius"/>
    </source>
</evidence>
<organism evidence="3 4">
    <name type="scientific">Sphagnum troendelagicum</name>
    <dbReference type="NCBI Taxonomy" id="128251"/>
    <lineage>
        <taxon>Eukaryota</taxon>
        <taxon>Viridiplantae</taxon>
        <taxon>Streptophyta</taxon>
        <taxon>Embryophyta</taxon>
        <taxon>Bryophyta</taxon>
        <taxon>Sphagnophytina</taxon>
        <taxon>Sphagnopsida</taxon>
        <taxon>Sphagnales</taxon>
        <taxon>Sphagnaceae</taxon>
        <taxon>Sphagnum</taxon>
    </lineage>
</organism>
<sequence>MAKYLLNLLRYQIYNVAFKQSLLFLVSCVYWLHALLVQASNYVILKSSRILESILKVWSFSTRRMSSTYIRLGSNDDRTLPRDDLSRAFFCSVAVYESSTEEAEILFRKTQSEHPAVRFAKVHRSLNLPGEQKFLVAYADDAIFIAFRGTTTLEDIATNLKLANHSRFGGAFHSGFFKRTDVFVKPDCNPMPGLLSLQKRIIFCGHSLGGAVAHMVLFRLLVENNCNPNDEEFHNSLISIAFGAPHVCDRDAAQIINADVNLRWRFMNFVNQSYPVPRLLHSIAHTVGMVKKSLNSNEIFQKEFALGGIGTRLGQCIDGFSHGGFLQGVSAALMATFDIGRSKFALTLSNMTFVQCLLELLAQQAAHMPGTSNYNQPDFYPIGYYIFIEKQSTAGYGRDHLRFNVHRIDDQSVDMMRKLQDVRFGYEGFEYHKLQSYKMVLIKSDLMDSAQVDSLQQHNFQINNVVSTPTPIITKAQYMLVDSTQQQIMITGDNLLFLSEPVKINNKETWLTKEQEDKKIVVMTLGSLNNNPKIKITNVTVKTTFGQKSQNVEGFSENSPITIFEKIAKIVQIMMIMKAFDMNPSPNDLSKLDTIIQCALVLQSEKLSTILMEGTDIQKANDMTMAVENFLLSGLEVSYKRVVVGRTIAINASITPAILAISVYVLIAVAVSAGLGGIAAYGARELSKIRFDDYKKILAIGCEEASKWITSEPTSPVYANAEDVLEKELQNRVEKSSNNFKKMVREAHLHPKRTLLSDSSPKLKHKDFKNSDPECRINLLKRMKIIVDTKHLFSQVVGRNQFWGILGAEDAGKSTFIKKALEHHHLQHPKPPPPQCGTEVHTSAVVPYKLADYIWLLDFPGLDGLQGNADKWTQFKELSNFCILVLQFLGDVKSGQKDMYQEVKEKLTTSEIKVIFNKVDLDFRPGWGVDYFEKQKENSAKKLGCPKDNIYYACFEPTSNERMQTLRRMGVLGFEDIFQKLGILEGRYLR</sequence>
<dbReference type="InterPro" id="IPR027417">
    <property type="entry name" value="P-loop_NTPase"/>
</dbReference>
<feature type="transmembrane region" description="Helical" evidence="1">
    <location>
        <begin position="20"/>
        <end position="45"/>
    </location>
</feature>
<dbReference type="EMBL" id="OZ019900">
    <property type="protein sequence ID" value="CAK9234128.1"/>
    <property type="molecule type" value="Genomic_DNA"/>
</dbReference>
<proteinExistence type="predicted"/>
<dbReference type="InterPro" id="IPR029058">
    <property type="entry name" value="AB_hydrolase_fold"/>
</dbReference>
<name>A0ABP0UZU5_9BRYO</name>